<dbReference type="RefSeq" id="WP_153278311.1">
    <property type="nucleotide sequence ID" value="NZ_CP034550.1"/>
</dbReference>
<name>A0A5Q0H125_SACSY</name>
<feature type="region of interest" description="Disordered" evidence="1">
    <location>
        <begin position="62"/>
        <end position="87"/>
    </location>
</feature>
<proteinExistence type="predicted"/>
<keyword evidence="3" id="KW-1185">Reference proteome</keyword>
<gene>
    <name evidence="2" type="ORF">EKG83_22905</name>
</gene>
<organism evidence="2 3">
    <name type="scientific">Saccharothrix syringae</name>
    <name type="common">Nocardiopsis syringae</name>
    <dbReference type="NCBI Taxonomy" id="103733"/>
    <lineage>
        <taxon>Bacteria</taxon>
        <taxon>Bacillati</taxon>
        <taxon>Actinomycetota</taxon>
        <taxon>Actinomycetes</taxon>
        <taxon>Pseudonocardiales</taxon>
        <taxon>Pseudonocardiaceae</taxon>
        <taxon>Saccharothrix</taxon>
    </lineage>
</organism>
<evidence type="ECO:0008006" key="4">
    <source>
        <dbReference type="Google" id="ProtNLM"/>
    </source>
</evidence>
<protein>
    <recommendedName>
        <fullName evidence="4">HAF repeat-containing protein</fullName>
    </recommendedName>
</protein>
<sequence length="314" mass="32495">MRWSPDGTITALPIPADIPHPHSTPVDINESGSITGFTSDVPGIGVYRALRWAPDGTVTELEPLPGDTQANPRGIAEDGTVAGYSQGPTGVRRAVKWAPDGTVTRLAPLPGETDSLPSLVNDNGTVVGRVSTNNRQYAVRWNRDGTVTDITAHVASPSAINGAGAVSGWGRDRHGFRLDPDGTAVDLGLDADTRAIGTDGTTVGCYYHGPHQKTAAKWAPDGTATALEHLPGDTNGWAFDINDAGTAVGRTSRFLNVSSEVGQAAKWAPDGTVTALGALPGATRSGAYHINSAGTVAGSSHTSSGEEHAVVWRP</sequence>
<feature type="region of interest" description="Disordered" evidence="1">
    <location>
        <begin position="295"/>
        <end position="314"/>
    </location>
</feature>
<accession>A0A5Q0H125</accession>
<feature type="compositionally biased region" description="Basic and acidic residues" evidence="1">
    <location>
        <begin position="304"/>
        <end position="314"/>
    </location>
</feature>
<dbReference type="EMBL" id="CP034550">
    <property type="protein sequence ID" value="QFZ19898.1"/>
    <property type="molecule type" value="Genomic_DNA"/>
</dbReference>
<evidence type="ECO:0000313" key="2">
    <source>
        <dbReference type="EMBL" id="QFZ19898.1"/>
    </source>
</evidence>
<evidence type="ECO:0000313" key="3">
    <source>
        <dbReference type="Proteomes" id="UP000325787"/>
    </source>
</evidence>
<dbReference type="Proteomes" id="UP000325787">
    <property type="component" value="Chromosome"/>
</dbReference>
<dbReference type="AlphaFoldDB" id="A0A5Q0H125"/>
<dbReference type="KEGG" id="ssyi:EKG83_22905"/>
<evidence type="ECO:0000256" key="1">
    <source>
        <dbReference type="SAM" id="MobiDB-lite"/>
    </source>
</evidence>
<reference evidence="3" key="1">
    <citation type="journal article" date="2021" name="Curr. Microbiol.">
        <title>Complete genome of nocamycin-producing strain Saccharothrix syringae NRRL B-16468 reveals the biosynthetic potential for secondary metabolites.</title>
        <authorList>
            <person name="Mo X."/>
            <person name="Yang S."/>
        </authorList>
    </citation>
    <scope>NUCLEOTIDE SEQUENCE [LARGE SCALE GENOMIC DNA]</scope>
    <source>
        <strain evidence="3">ATCC 51364 / DSM 43886 / JCM 6844 / KCTC 9398 / NBRC 14523 / NRRL B-16468 / INA 2240</strain>
    </source>
</reference>